<dbReference type="EMBL" id="JAGEUA010000010">
    <property type="protein sequence ID" value="KAL0964193.1"/>
    <property type="molecule type" value="Genomic_DNA"/>
</dbReference>
<keyword evidence="3" id="KW-1185">Reference proteome</keyword>
<feature type="region of interest" description="Disordered" evidence="1">
    <location>
        <begin position="58"/>
        <end position="78"/>
    </location>
</feature>
<proteinExistence type="predicted"/>
<gene>
    <name evidence="2" type="ORF">UPYG_G00320570</name>
</gene>
<evidence type="ECO:0000313" key="2">
    <source>
        <dbReference type="EMBL" id="KAL0964193.1"/>
    </source>
</evidence>
<dbReference type="Proteomes" id="UP001557470">
    <property type="component" value="Unassembled WGS sequence"/>
</dbReference>
<evidence type="ECO:0000313" key="3">
    <source>
        <dbReference type="Proteomes" id="UP001557470"/>
    </source>
</evidence>
<protein>
    <submittedName>
        <fullName evidence="2">Uncharacterized protein</fullName>
    </submittedName>
</protein>
<evidence type="ECO:0000256" key="1">
    <source>
        <dbReference type="SAM" id="MobiDB-lite"/>
    </source>
</evidence>
<sequence length="78" mass="9196">MRQDTDIQDNLVRCFLLRLMTSFRDHFLRTILQRAIRKNPATRYATDEAVQNQVTRYLKGAADHAGGRRRRRGPRDLP</sequence>
<reference evidence="2 3" key="1">
    <citation type="submission" date="2024-06" db="EMBL/GenBank/DDBJ databases">
        <authorList>
            <person name="Pan Q."/>
            <person name="Wen M."/>
            <person name="Jouanno E."/>
            <person name="Zahm M."/>
            <person name="Klopp C."/>
            <person name="Cabau C."/>
            <person name="Louis A."/>
            <person name="Berthelot C."/>
            <person name="Parey E."/>
            <person name="Roest Crollius H."/>
            <person name="Montfort J."/>
            <person name="Robinson-Rechavi M."/>
            <person name="Bouchez O."/>
            <person name="Lampietro C."/>
            <person name="Lopez Roques C."/>
            <person name="Donnadieu C."/>
            <person name="Postlethwait J."/>
            <person name="Bobe J."/>
            <person name="Verreycken H."/>
            <person name="Guiguen Y."/>
        </authorList>
    </citation>
    <scope>NUCLEOTIDE SEQUENCE [LARGE SCALE GENOMIC DNA]</scope>
    <source>
        <strain evidence="2">Up_M1</strain>
        <tissue evidence="2">Testis</tissue>
    </source>
</reference>
<organism evidence="2 3">
    <name type="scientific">Umbra pygmaea</name>
    <name type="common">Eastern mudminnow</name>
    <dbReference type="NCBI Taxonomy" id="75934"/>
    <lineage>
        <taxon>Eukaryota</taxon>
        <taxon>Metazoa</taxon>
        <taxon>Chordata</taxon>
        <taxon>Craniata</taxon>
        <taxon>Vertebrata</taxon>
        <taxon>Euteleostomi</taxon>
        <taxon>Actinopterygii</taxon>
        <taxon>Neopterygii</taxon>
        <taxon>Teleostei</taxon>
        <taxon>Protacanthopterygii</taxon>
        <taxon>Esociformes</taxon>
        <taxon>Umbridae</taxon>
        <taxon>Umbra</taxon>
    </lineage>
</organism>
<accession>A0ABD0W4Q0</accession>
<feature type="compositionally biased region" description="Basic residues" evidence="1">
    <location>
        <begin position="67"/>
        <end position="78"/>
    </location>
</feature>
<comment type="caution">
    <text evidence="2">The sequence shown here is derived from an EMBL/GenBank/DDBJ whole genome shotgun (WGS) entry which is preliminary data.</text>
</comment>
<dbReference type="AlphaFoldDB" id="A0ABD0W4Q0"/>
<name>A0ABD0W4Q0_UMBPY</name>